<dbReference type="PANTHER" id="PTHR12606">
    <property type="entry name" value="SENTRIN/SUMO-SPECIFIC PROTEASE"/>
    <property type="match status" value="1"/>
</dbReference>
<name>A0A1E3PPL7_9ASCO</name>
<dbReference type="GO" id="GO:0005634">
    <property type="term" value="C:nucleus"/>
    <property type="evidence" value="ECO:0007669"/>
    <property type="project" value="TreeGrafter"/>
</dbReference>
<evidence type="ECO:0000259" key="5">
    <source>
        <dbReference type="PROSITE" id="PS50600"/>
    </source>
</evidence>
<dbReference type="Gene3D" id="1.10.418.20">
    <property type="match status" value="1"/>
</dbReference>
<dbReference type="Pfam" id="PF02902">
    <property type="entry name" value="Peptidase_C48"/>
    <property type="match status" value="1"/>
</dbReference>
<sequence>LDYLFVPINRHQTHWCFVMVDLIQKNFVFYDSMSTKQTRTGLEILEMVKQYMVQESQSQDPSQNWKEFYDAYESIGGDECPQQENGFDCGVFVCKAVEVKSRGLDFNYTQKDMINLRRRMVYEMLQCKLLT</sequence>
<dbReference type="InterPro" id="IPR038765">
    <property type="entry name" value="Papain-like_cys_pep_sf"/>
</dbReference>
<comment type="similarity">
    <text evidence="1">Belongs to the peptidase C48 family.</text>
</comment>
<keyword evidence="2" id="KW-0645">Protease</keyword>
<dbReference type="EMBL" id="KV454408">
    <property type="protein sequence ID" value="ODQ66862.1"/>
    <property type="molecule type" value="Genomic_DNA"/>
</dbReference>
<evidence type="ECO:0000256" key="1">
    <source>
        <dbReference type="ARBA" id="ARBA00005234"/>
    </source>
</evidence>
<accession>A0A1E3PPL7</accession>
<dbReference type="InterPro" id="IPR003653">
    <property type="entry name" value="Peptidase_C48_C"/>
</dbReference>
<feature type="non-terminal residue" evidence="6">
    <location>
        <position position="1"/>
    </location>
</feature>
<gene>
    <name evidence="6" type="ORF">NADFUDRAFT_23440</name>
</gene>
<dbReference type="Gene3D" id="3.30.310.130">
    <property type="entry name" value="Ubiquitin-related"/>
    <property type="match status" value="1"/>
</dbReference>
<evidence type="ECO:0000256" key="2">
    <source>
        <dbReference type="ARBA" id="ARBA00022670"/>
    </source>
</evidence>
<dbReference type="GO" id="GO:0016926">
    <property type="term" value="P:protein desumoylation"/>
    <property type="evidence" value="ECO:0007669"/>
    <property type="project" value="TreeGrafter"/>
</dbReference>
<dbReference type="GO" id="GO:0016929">
    <property type="term" value="F:deSUMOylase activity"/>
    <property type="evidence" value="ECO:0007669"/>
    <property type="project" value="TreeGrafter"/>
</dbReference>
<proteinExistence type="inferred from homology"/>
<dbReference type="GO" id="GO:0006508">
    <property type="term" value="P:proteolysis"/>
    <property type="evidence" value="ECO:0007669"/>
    <property type="project" value="UniProtKB-KW"/>
</dbReference>
<evidence type="ECO:0000313" key="7">
    <source>
        <dbReference type="Proteomes" id="UP000095009"/>
    </source>
</evidence>
<reference evidence="6 7" key="1">
    <citation type="journal article" date="2016" name="Proc. Natl. Acad. Sci. U.S.A.">
        <title>Comparative genomics of biotechnologically important yeasts.</title>
        <authorList>
            <person name="Riley R."/>
            <person name="Haridas S."/>
            <person name="Wolfe K.H."/>
            <person name="Lopes M.R."/>
            <person name="Hittinger C.T."/>
            <person name="Goeker M."/>
            <person name="Salamov A.A."/>
            <person name="Wisecaver J.H."/>
            <person name="Long T.M."/>
            <person name="Calvey C.H."/>
            <person name="Aerts A.L."/>
            <person name="Barry K.W."/>
            <person name="Choi C."/>
            <person name="Clum A."/>
            <person name="Coughlan A.Y."/>
            <person name="Deshpande S."/>
            <person name="Douglass A.P."/>
            <person name="Hanson S.J."/>
            <person name="Klenk H.-P."/>
            <person name="LaButti K.M."/>
            <person name="Lapidus A."/>
            <person name="Lindquist E.A."/>
            <person name="Lipzen A.M."/>
            <person name="Meier-Kolthoff J.P."/>
            <person name="Ohm R.A."/>
            <person name="Otillar R.P."/>
            <person name="Pangilinan J.L."/>
            <person name="Peng Y."/>
            <person name="Rokas A."/>
            <person name="Rosa C.A."/>
            <person name="Scheuner C."/>
            <person name="Sibirny A.A."/>
            <person name="Slot J.C."/>
            <person name="Stielow J.B."/>
            <person name="Sun H."/>
            <person name="Kurtzman C.P."/>
            <person name="Blackwell M."/>
            <person name="Grigoriev I.V."/>
            <person name="Jeffries T.W."/>
        </authorList>
    </citation>
    <scope>NUCLEOTIDE SEQUENCE [LARGE SCALE GENOMIC DNA]</scope>
    <source>
        <strain evidence="6 7">DSM 6958</strain>
    </source>
</reference>
<dbReference type="PANTHER" id="PTHR12606:SF141">
    <property type="entry name" value="GH15225P-RELATED"/>
    <property type="match status" value="1"/>
</dbReference>
<feature type="domain" description="Ubiquitin-like protease family profile" evidence="5">
    <location>
        <begin position="1"/>
        <end position="100"/>
    </location>
</feature>
<dbReference type="PROSITE" id="PS50600">
    <property type="entry name" value="ULP_PROTEASE"/>
    <property type="match status" value="1"/>
</dbReference>
<dbReference type="AlphaFoldDB" id="A0A1E3PPL7"/>
<evidence type="ECO:0000256" key="4">
    <source>
        <dbReference type="ARBA" id="ARBA00022807"/>
    </source>
</evidence>
<evidence type="ECO:0000256" key="3">
    <source>
        <dbReference type="ARBA" id="ARBA00022801"/>
    </source>
</evidence>
<dbReference type="OrthoDB" id="1939479at2759"/>
<keyword evidence="7" id="KW-1185">Reference proteome</keyword>
<organism evidence="6 7">
    <name type="scientific">Nadsonia fulvescens var. elongata DSM 6958</name>
    <dbReference type="NCBI Taxonomy" id="857566"/>
    <lineage>
        <taxon>Eukaryota</taxon>
        <taxon>Fungi</taxon>
        <taxon>Dikarya</taxon>
        <taxon>Ascomycota</taxon>
        <taxon>Saccharomycotina</taxon>
        <taxon>Dipodascomycetes</taxon>
        <taxon>Dipodascales</taxon>
        <taxon>Dipodascales incertae sedis</taxon>
        <taxon>Nadsonia</taxon>
    </lineage>
</organism>
<protein>
    <submittedName>
        <fullName evidence="6">Cysteine proteinase</fullName>
    </submittedName>
</protein>
<dbReference type="SUPFAM" id="SSF54001">
    <property type="entry name" value="Cysteine proteinases"/>
    <property type="match status" value="1"/>
</dbReference>
<evidence type="ECO:0000313" key="6">
    <source>
        <dbReference type="EMBL" id="ODQ66862.1"/>
    </source>
</evidence>
<dbReference type="Proteomes" id="UP000095009">
    <property type="component" value="Unassembled WGS sequence"/>
</dbReference>
<dbReference type="STRING" id="857566.A0A1E3PPL7"/>
<keyword evidence="3" id="KW-0378">Hydrolase</keyword>
<keyword evidence="4" id="KW-0788">Thiol protease</keyword>